<dbReference type="EMBL" id="OZ075138">
    <property type="protein sequence ID" value="CAL5009770.1"/>
    <property type="molecule type" value="Genomic_DNA"/>
</dbReference>
<dbReference type="InterPro" id="IPR008906">
    <property type="entry name" value="HATC_C_dom"/>
</dbReference>
<dbReference type="SMART" id="SM00614">
    <property type="entry name" value="ZnF_BED"/>
    <property type="match status" value="1"/>
</dbReference>
<keyword evidence="4 10" id="KW-0863">Zinc-finger</keyword>
<dbReference type="GO" id="GO:0005634">
    <property type="term" value="C:nucleus"/>
    <property type="evidence" value="ECO:0007669"/>
    <property type="project" value="UniProtKB-SubCell"/>
</dbReference>
<dbReference type="PROSITE" id="PS50808">
    <property type="entry name" value="ZF_BED"/>
    <property type="match status" value="1"/>
</dbReference>
<evidence type="ECO:0000259" key="12">
    <source>
        <dbReference type="PROSITE" id="PS50808"/>
    </source>
</evidence>
<evidence type="ECO:0000256" key="11">
    <source>
        <dbReference type="SAM" id="MobiDB-lite"/>
    </source>
</evidence>
<organism evidence="13 14">
    <name type="scientific">Urochloa decumbens</name>
    <dbReference type="NCBI Taxonomy" id="240449"/>
    <lineage>
        <taxon>Eukaryota</taxon>
        <taxon>Viridiplantae</taxon>
        <taxon>Streptophyta</taxon>
        <taxon>Embryophyta</taxon>
        <taxon>Tracheophyta</taxon>
        <taxon>Spermatophyta</taxon>
        <taxon>Magnoliopsida</taxon>
        <taxon>Liliopsida</taxon>
        <taxon>Poales</taxon>
        <taxon>Poaceae</taxon>
        <taxon>PACMAD clade</taxon>
        <taxon>Panicoideae</taxon>
        <taxon>Panicodae</taxon>
        <taxon>Paniceae</taxon>
        <taxon>Melinidinae</taxon>
        <taxon>Urochloa</taxon>
    </lineage>
</organism>
<comment type="subunit">
    <text evidence="2">Homodimer.</text>
</comment>
<dbReference type="InterPro" id="IPR025525">
    <property type="entry name" value="hAT-like_transposase_RNase-H"/>
</dbReference>
<dbReference type="AlphaFoldDB" id="A0ABC9BWM3"/>
<evidence type="ECO:0000256" key="2">
    <source>
        <dbReference type="ARBA" id="ARBA00011738"/>
    </source>
</evidence>
<reference evidence="14" key="1">
    <citation type="submission" date="2024-06" db="EMBL/GenBank/DDBJ databases">
        <authorList>
            <person name="Ryan C."/>
        </authorList>
    </citation>
    <scope>NUCLEOTIDE SEQUENCE [LARGE SCALE GENOMIC DNA]</scope>
</reference>
<dbReference type="GO" id="GO:0009791">
    <property type="term" value="P:post-embryonic development"/>
    <property type="evidence" value="ECO:0007669"/>
    <property type="project" value="UniProtKB-ARBA"/>
</dbReference>
<dbReference type="PANTHER" id="PTHR46481:SF10">
    <property type="entry name" value="ZINC FINGER BED DOMAIN-CONTAINING PROTEIN 39"/>
    <property type="match status" value="1"/>
</dbReference>
<dbReference type="InterPro" id="IPR012337">
    <property type="entry name" value="RNaseH-like_sf"/>
</dbReference>
<evidence type="ECO:0000256" key="6">
    <source>
        <dbReference type="ARBA" id="ARBA00023015"/>
    </source>
</evidence>
<dbReference type="InterPro" id="IPR036236">
    <property type="entry name" value="Znf_C2H2_sf"/>
</dbReference>
<feature type="region of interest" description="Disordered" evidence="11">
    <location>
        <begin position="65"/>
        <end position="93"/>
    </location>
</feature>
<evidence type="ECO:0000256" key="5">
    <source>
        <dbReference type="ARBA" id="ARBA00022833"/>
    </source>
</evidence>
<evidence type="ECO:0000256" key="10">
    <source>
        <dbReference type="PROSITE-ProRule" id="PRU00027"/>
    </source>
</evidence>
<comment type="subcellular location">
    <subcellularLocation>
        <location evidence="1">Nucleus</location>
    </subcellularLocation>
</comment>
<evidence type="ECO:0000256" key="7">
    <source>
        <dbReference type="ARBA" id="ARBA00023125"/>
    </source>
</evidence>
<keyword evidence="5" id="KW-0862">Zinc</keyword>
<accession>A0ABC9BWM3</accession>
<dbReference type="GO" id="GO:0003677">
    <property type="term" value="F:DNA binding"/>
    <property type="evidence" value="ECO:0007669"/>
    <property type="project" value="UniProtKB-KW"/>
</dbReference>
<dbReference type="SUPFAM" id="SSF57667">
    <property type="entry name" value="beta-beta-alpha zinc fingers"/>
    <property type="match status" value="1"/>
</dbReference>
<dbReference type="Proteomes" id="UP001497457">
    <property type="component" value="Chromosome 28b"/>
</dbReference>
<sequence length="629" mass="70421">MRELPRAEATAAPRPAVWEHFTCFTDDGGRDKARCKRCHQVLGAATKNGTSTLWAHVRSCSQRDGVRRELHPTPPTPPPCASSLSSAESPDPSEDLARMIALNGYDPSVVEDGYFRSFVRRLSPEFKLPSRLAVEDVCDAIFDETRNDLFSRLRRTSGRVSLAVGRAEAVEGAGLVACHFVDDDWNLHRMVMDAYDNVPWPLYHGPLSGDPEVSGVPDVSPEVAHDLSTLAIDHVMHDGAASGSGRDVLDRVFMVARRKWENCNHTEPKDHIEQEYPTTHPSRREMIVCDTYMDTLLLLIGRRLVAHPDLVIDTIAAHHIESGVQDLHLTRQRRQHLLLRLGLTDLRAYSDHWYSCYCSLQVLRNEDSCTIPGIDSELVQMLCNVWGALYCAIERVSAPSTPTSNLCLGELFNVREVLQFEKARAAGGDSARVLQDAIDTLDRRMHESYLIWSIPLVLDPRYKLTYIEFIFKRAFSSKAAAYYISEVTTKIRKLYTEYTEHDGATDGADSDGATATAVGSAGLLEQAWDEHCRAHGEGGMLPPVASSYPEAEKELDRYLKDRLAPQTEGFDILNWWKAHSSEYPTVARMARDALAMPTCSQLSSEQVAHVRSILRGYSKEEYKHQVGLT</sequence>
<evidence type="ECO:0000256" key="4">
    <source>
        <dbReference type="ARBA" id="ARBA00022771"/>
    </source>
</evidence>
<keyword evidence="6" id="KW-0805">Transcription regulation</keyword>
<dbReference type="Pfam" id="PF14372">
    <property type="entry name" value="hAT-like_RNase-H"/>
    <property type="match status" value="1"/>
</dbReference>
<gene>
    <name evidence="13" type="ORF">URODEC1_LOCUS69658</name>
</gene>
<dbReference type="GO" id="GO:0008270">
    <property type="term" value="F:zinc ion binding"/>
    <property type="evidence" value="ECO:0007669"/>
    <property type="project" value="UniProtKB-KW"/>
</dbReference>
<dbReference type="SUPFAM" id="SSF53098">
    <property type="entry name" value="Ribonuclease H-like"/>
    <property type="match status" value="1"/>
</dbReference>
<evidence type="ECO:0000256" key="9">
    <source>
        <dbReference type="ARBA" id="ARBA00023242"/>
    </source>
</evidence>
<keyword evidence="9" id="KW-0539">Nucleus</keyword>
<keyword evidence="3" id="KW-0479">Metal-binding</keyword>
<dbReference type="InterPro" id="IPR052035">
    <property type="entry name" value="ZnF_BED_domain_contain"/>
</dbReference>
<dbReference type="PANTHER" id="PTHR46481">
    <property type="entry name" value="ZINC FINGER BED DOMAIN-CONTAINING PROTEIN 4"/>
    <property type="match status" value="1"/>
</dbReference>
<keyword evidence="7" id="KW-0238">DNA-binding</keyword>
<reference evidence="13 14" key="2">
    <citation type="submission" date="2024-10" db="EMBL/GenBank/DDBJ databases">
        <authorList>
            <person name="Ryan C."/>
        </authorList>
    </citation>
    <scope>NUCLEOTIDE SEQUENCE [LARGE SCALE GENOMIC DNA]</scope>
</reference>
<feature type="domain" description="BED-type" evidence="12">
    <location>
        <begin position="12"/>
        <end position="78"/>
    </location>
</feature>
<evidence type="ECO:0000313" key="13">
    <source>
        <dbReference type="EMBL" id="CAL5009770.1"/>
    </source>
</evidence>
<evidence type="ECO:0000313" key="14">
    <source>
        <dbReference type="Proteomes" id="UP001497457"/>
    </source>
</evidence>
<keyword evidence="8" id="KW-0804">Transcription</keyword>
<evidence type="ECO:0000256" key="8">
    <source>
        <dbReference type="ARBA" id="ARBA00023163"/>
    </source>
</evidence>
<dbReference type="InterPro" id="IPR003656">
    <property type="entry name" value="Znf_BED"/>
</dbReference>
<dbReference type="Pfam" id="PF05699">
    <property type="entry name" value="Dimer_Tnp_hAT"/>
    <property type="match status" value="1"/>
</dbReference>
<evidence type="ECO:0000256" key="3">
    <source>
        <dbReference type="ARBA" id="ARBA00022723"/>
    </source>
</evidence>
<dbReference type="Pfam" id="PF02892">
    <property type="entry name" value="zf-BED"/>
    <property type="match status" value="1"/>
</dbReference>
<name>A0ABC9BWM3_9POAL</name>
<proteinExistence type="predicted"/>
<evidence type="ECO:0000256" key="1">
    <source>
        <dbReference type="ARBA" id="ARBA00004123"/>
    </source>
</evidence>
<keyword evidence="14" id="KW-1185">Reference proteome</keyword>
<feature type="compositionally biased region" description="Low complexity" evidence="11">
    <location>
        <begin position="81"/>
        <end position="90"/>
    </location>
</feature>
<protein>
    <recommendedName>
        <fullName evidence="12">BED-type domain-containing protein</fullName>
    </recommendedName>
</protein>